<accession>A0A0P8WRH8</accession>
<feature type="region of interest" description="Disordered" evidence="1">
    <location>
        <begin position="1"/>
        <end position="43"/>
    </location>
</feature>
<dbReference type="Proteomes" id="UP000050349">
    <property type="component" value="Unassembled WGS sequence"/>
</dbReference>
<dbReference type="PATRIC" id="fig|294.162.peg.4951"/>
<feature type="compositionally biased region" description="Basic and acidic residues" evidence="1">
    <location>
        <begin position="12"/>
        <end position="22"/>
    </location>
</feature>
<organism evidence="2 3">
    <name type="scientific">Pseudomonas fluorescens</name>
    <dbReference type="NCBI Taxonomy" id="294"/>
    <lineage>
        <taxon>Bacteria</taxon>
        <taxon>Pseudomonadati</taxon>
        <taxon>Pseudomonadota</taxon>
        <taxon>Gammaproteobacteria</taxon>
        <taxon>Pseudomonadales</taxon>
        <taxon>Pseudomonadaceae</taxon>
        <taxon>Pseudomonas</taxon>
    </lineage>
</organism>
<evidence type="ECO:0000256" key="1">
    <source>
        <dbReference type="SAM" id="MobiDB-lite"/>
    </source>
</evidence>
<protein>
    <submittedName>
        <fullName evidence="2">Uncharacterized protein</fullName>
    </submittedName>
</protein>
<proteinExistence type="predicted"/>
<sequence length="43" mass="4631">MRADAEAGVIHKPKEDQVDDGKSSLALDDYPGLKEASSASNQW</sequence>
<reference evidence="2 3" key="1">
    <citation type="submission" date="2015-09" db="EMBL/GenBank/DDBJ databases">
        <authorList>
            <person name="Jackson K.R."/>
            <person name="Lunt B.L."/>
            <person name="Fisher J.N.B."/>
            <person name="Gardner A.V."/>
            <person name="Bailey M.E."/>
            <person name="Deus L.M."/>
            <person name="Earl A.S."/>
            <person name="Gibby P.D."/>
            <person name="Hartmann K.A."/>
            <person name="Liu J.E."/>
            <person name="Manci A.M."/>
            <person name="Nielsen D.A."/>
            <person name="Solomon M.B."/>
            <person name="Breakwell D.P."/>
            <person name="Burnett S.H."/>
            <person name="Grose J.H."/>
        </authorList>
    </citation>
    <scope>NUCLEOTIDE SEQUENCE [LARGE SCALE GENOMIC DNA]</scope>
    <source>
        <strain evidence="2 3">S613</strain>
    </source>
</reference>
<evidence type="ECO:0000313" key="3">
    <source>
        <dbReference type="Proteomes" id="UP000050349"/>
    </source>
</evidence>
<evidence type="ECO:0000313" key="2">
    <source>
        <dbReference type="EMBL" id="KPU55387.1"/>
    </source>
</evidence>
<dbReference type="EMBL" id="LJXB01000089">
    <property type="protein sequence ID" value="KPU55387.1"/>
    <property type="molecule type" value="Genomic_DNA"/>
</dbReference>
<name>A0A0P8WRH8_PSEFL</name>
<comment type="caution">
    <text evidence="2">The sequence shown here is derived from an EMBL/GenBank/DDBJ whole genome shotgun (WGS) entry which is preliminary data.</text>
</comment>
<dbReference type="AlphaFoldDB" id="A0A0P8WRH8"/>
<gene>
    <name evidence="2" type="ORF">AN403_2225</name>
</gene>